<evidence type="ECO:0000256" key="1">
    <source>
        <dbReference type="ARBA" id="ARBA00007812"/>
    </source>
</evidence>
<feature type="domain" description="Thiamine pyrophosphate enzyme TPP-binding" evidence="5">
    <location>
        <begin position="380"/>
        <end position="526"/>
    </location>
</feature>
<dbReference type="InterPro" id="IPR029035">
    <property type="entry name" value="DHS-like_NAD/FAD-binding_dom"/>
</dbReference>
<sequence>MAHTSGQTVAEIIVETLSEAGGKRCYGIVGDTINHFTDAIRRSDMDWVHVRHEEVGGFAAGGEAFITGELACCAGSCGPGSTHFINGLMESHRNGAPVVFIASQIETAQMGVGFPQDVDQKALFSQYSVFCEYLTNPENARRMVAIAAQKALAEGGVAVLIVPGDLFPQKPSTSLPWRAHRFAPVIRPGEAELEAVATALSQKGKVTIYAGVGCQHAQAEVMALAERLKAPVAWTSRAKDFIEPNNEYEVGMTGVFGLNGGYEAVADCDTLLLLGCSFAWSQFYPDKATVIQVDLDPGKIGLRHPVDIGVVGSVKDTCEALLARIEPREDTEWLQSCRKKYLAARDDDAVTSDDEHLIHPQEVTLALNRHATEDAVFTADCGSPMVWCLRHIRTNGKRRTLPSLVHGTMANAYPQAIGIQKAYPERQVIAMCGDGGLSMLMGDLLTLKQEKVPVKIVVFNNSTLGFVELEQKVDGLLDSYTDLENPDFSLVAQSLGLWGRRVEAKHELDEAVQALLAQDGPGILEVKVNRMELVMPPHIEAGQVASTALYSAKALLNGRMDDVVDLVRNNFTGR</sequence>
<dbReference type="InterPro" id="IPR000399">
    <property type="entry name" value="TPP-bd_CS"/>
</dbReference>
<dbReference type="Proteomes" id="UP000319941">
    <property type="component" value="Unassembled WGS sequence"/>
</dbReference>
<dbReference type="AlphaFoldDB" id="A0A558HQ99"/>
<evidence type="ECO:0000256" key="2">
    <source>
        <dbReference type="ARBA" id="ARBA00023052"/>
    </source>
</evidence>
<dbReference type="STRING" id="553385.GCA_000591415_03233"/>
<accession>A0A558HQ99</accession>
<evidence type="ECO:0000313" key="8">
    <source>
        <dbReference type="Proteomes" id="UP000319941"/>
    </source>
</evidence>
<keyword evidence="7" id="KW-0830">Ubiquinone</keyword>
<keyword evidence="2 3" id="KW-0786">Thiamine pyrophosphate</keyword>
<evidence type="ECO:0000259" key="5">
    <source>
        <dbReference type="Pfam" id="PF02775"/>
    </source>
</evidence>
<dbReference type="GO" id="GO:0003824">
    <property type="term" value="F:catalytic activity"/>
    <property type="evidence" value="ECO:0007669"/>
    <property type="project" value="InterPro"/>
</dbReference>
<dbReference type="InterPro" id="IPR047211">
    <property type="entry name" value="POXB-like"/>
</dbReference>
<proteinExistence type="inferred from homology"/>
<dbReference type="Gene3D" id="3.40.50.1220">
    <property type="entry name" value="TPP-binding domain"/>
    <property type="match status" value="1"/>
</dbReference>
<protein>
    <submittedName>
        <fullName evidence="7">Ubiquinone-dependent pyruvate dehydrogenase</fullName>
    </submittedName>
</protein>
<dbReference type="Pfam" id="PF00205">
    <property type="entry name" value="TPP_enzyme_M"/>
    <property type="match status" value="1"/>
</dbReference>
<feature type="domain" description="Thiamine pyrophosphate enzyme central" evidence="4">
    <location>
        <begin position="193"/>
        <end position="321"/>
    </location>
</feature>
<dbReference type="InterPro" id="IPR047210">
    <property type="entry name" value="TPP_PYR_POXB-like"/>
</dbReference>
<dbReference type="SUPFAM" id="SSF52518">
    <property type="entry name" value="Thiamin diphosphate-binding fold (THDP-binding)"/>
    <property type="match status" value="2"/>
</dbReference>
<dbReference type="Gene3D" id="3.40.50.970">
    <property type="match status" value="2"/>
</dbReference>
<dbReference type="Pfam" id="PF02775">
    <property type="entry name" value="TPP_enzyme_C"/>
    <property type="match status" value="1"/>
</dbReference>
<dbReference type="CDD" id="cd02014">
    <property type="entry name" value="TPP_POX"/>
    <property type="match status" value="1"/>
</dbReference>
<dbReference type="GO" id="GO:0030976">
    <property type="term" value="F:thiamine pyrophosphate binding"/>
    <property type="evidence" value="ECO:0007669"/>
    <property type="project" value="InterPro"/>
</dbReference>
<dbReference type="InterPro" id="IPR012000">
    <property type="entry name" value="Thiamin_PyroP_enz_cen_dom"/>
</dbReference>
<organism evidence="7 8">
    <name type="scientific">Cobetia crustatorum</name>
    <dbReference type="NCBI Taxonomy" id="553385"/>
    <lineage>
        <taxon>Bacteria</taxon>
        <taxon>Pseudomonadati</taxon>
        <taxon>Pseudomonadota</taxon>
        <taxon>Gammaproteobacteria</taxon>
        <taxon>Oceanospirillales</taxon>
        <taxon>Halomonadaceae</taxon>
        <taxon>Cobetia</taxon>
    </lineage>
</organism>
<name>A0A558HQ99_9GAMM</name>
<gene>
    <name evidence="7" type="ORF">FQP86_07255</name>
</gene>
<reference evidence="7 8" key="1">
    <citation type="submission" date="2019-07" db="EMBL/GenBank/DDBJ databases">
        <title>Diversity of Bacteria from Kongsfjorden, Arctic.</title>
        <authorList>
            <person name="Yu Y."/>
        </authorList>
    </citation>
    <scope>NUCLEOTIDE SEQUENCE [LARGE SCALE GENOMIC DNA]</scope>
    <source>
        <strain evidence="7 8">SM1923</strain>
    </source>
</reference>
<dbReference type="CDD" id="cd07039">
    <property type="entry name" value="TPP_PYR_POX"/>
    <property type="match status" value="1"/>
</dbReference>
<dbReference type="GO" id="GO:0019752">
    <property type="term" value="P:carboxylic acid metabolic process"/>
    <property type="evidence" value="ECO:0007669"/>
    <property type="project" value="UniProtKB-ARBA"/>
</dbReference>
<comment type="caution">
    <text evidence="7">The sequence shown here is derived from an EMBL/GenBank/DDBJ whole genome shotgun (WGS) entry which is preliminary data.</text>
</comment>
<evidence type="ECO:0000313" key="7">
    <source>
        <dbReference type="EMBL" id="TVU71309.1"/>
    </source>
</evidence>
<dbReference type="InterPro" id="IPR011766">
    <property type="entry name" value="TPP_enzyme_TPP-bd"/>
</dbReference>
<keyword evidence="8" id="KW-1185">Reference proteome</keyword>
<dbReference type="PANTHER" id="PTHR42981">
    <property type="entry name" value="PYRUVATE DEHYDROGENASE [UBIQUINONE]"/>
    <property type="match status" value="1"/>
</dbReference>
<dbReference type="SUPFAM" id="SSF52467">
    <property type="entry name" value="DHS-like NAD/FAD-binding domain"/>
    <property type="match status" value="1"/>
</dbReference>
<comment type="similarity">
    <text evidence="1 3">Belongs to the TPP enzyme family.</text>
</comment>
<dbReference type="PROSITE" id="PS00187">
    <property type="entry name" value="TPP_ENZYMES"/>
    <property type="match status" value="1"/>
</dbReference>
<evidence type="ECO:0000256" key="3">
    <source>
        <dbReference type="RuleBase" id="RU362132"/>
    </source>
</evidence>
<evidence type="ECO:0000259" key="4">
    <source>
        <dbReference type="Pfam" id="PF00205"/>
    </source>
</evidence>
<dbReference type="EMBL" id="VNFH01000004">
    <property type="protein sequence ID" value="TVU71309.1"/>
    <property type="molecule type" value="Genomic_DNA"/>
</dbReference>
<evidence type="ECO:0000259" key="6">
    <source>
        <dbReference type="Pfam" id="PF02776"/>
    </source>
</evidence>
<feature type="domain" description="Thiamine pyrophosphate enzyme N-terminal TPP-binding" evidence="6">
    <location>
        <begin position="8"/>
        <end position="123"/>
    </location>
</feature>
<dbReference type="InterPro" id="IPR012001">
    <property type="entry name" value="Thiamin_PyroP_enz_TPP-bd_dom"/>
</dbReference>
<dbReference type="OrthoDB" id="9785953at2"/>
<dbReference type="Pfam" id="PF02776">
    <property type="entry name" value="TPP_enzyme_N"/>
    <property type="match status" value="1"/>
</dbReference>
<keyword evidence="7" id="KW-0670">Pyruvate</keyword>
<dbReference type="GO" id="GO:0000287">
    <property type="term" value="F:magnesium ion binding"/>
    <property type="evidence" value="ECO:0007669"/>
    <property type="project" value="InterPro"/>
</dbReference>
<dbReference type="InterPro" id="IPR047212">
    <property type="entry name" value="TPP_POXB-like"/>
</dbReference>
<dbReference type="RefSeq" id="WP_144727185.1">
    <property type="nucleotide sequence ID" value="NZ_CAWOWR010000097.1"/>
</dbReference>
<dbReference type="PANTHER" id="PTHR42981:SF2">
    <property type="entry name" value="PYRUVATE DEHYDROGENASE [UBIQUINONE]"/>
    <property type="match status" value="1"/>
</dbReference>
<dbReference type="InterPro" id="IPR029061">
    <property type="entry name" value="THDP-binding"/>
</dbReference>